<sequence>MHTYIYVYTKGVVLRSDSTTVNKLQILRTFIDTNNFNNNSLLQNSRTALNVNPQKTFGYESLTAQGATVRPLAGMVPFVNHQRRTLREALPALPANVRLFAAVHALVQREIALLRETLPADRARVRLVTGVDAQVLLQVFGARQALPAHVAQHRILAGMRSHVQNQALPVRELLVAYLALVRRRPERLRVNALLVRDQEAGVRKASRANLALERHRARVRILVLLEQIVRDKLFVANIALILIVPLVVVDVQFQGRTISRLKIAGDALVNLIGRVGVEIMKAQLKRVLVRLIALLARVPVLAMFDFEVLLVASRRGELPSAHHALEVVLHLDLGLRTSFELVLVIFVVLD</sequence>
<feature type="transmembrane region" description="Helical" evidence="1">
    <location>
        <begin position="233"/>
        <end position="253"/>
    </location>
</feature>
<keyword evidence="1" id="KW-0812">Transmembrane</keyword>
<proteinExistence type="predicted"/>
<keyword evidence="1" id="KW-1133">Transmembrane helix</keyword>
<keyword evidence="1" id="KW-0472">Membrane</keyword>
<reference evidence="2" key="1">
    <citation type="journal article" date="2016" name="Sci. Rep.">
        <title>Molecular characterization of firefly nuptial gifts: a multi-omics approach sheds light on postcopulatory sexual selection.</title>
        <authorList>
            <person name="Al-Wathiqui N."/>
            <person name="Fallon T.R."/>
            <person name="South A."/>
            <person name="Weng J.K."/>
            <person name="Lewis S.M."/>
        </authorList>
    </citation>
    <scope>NUCLEOTIDE SEQUENCE</scope>
</reference>
<dbReference type="AlphaFoldDB" id="A0A1Y1KRF5"/>
<name>A0A1Y1KRF5_PHOPY</name>
<organism evidence="2">
    <name type="scientific">Photinus pyralis</name>
    <name type="common">Common eastern firefly</name>
    <name type="synonym">Lampyris pyralis</name>
    <dbReference type="NCBI Taxonomy" id="7054"/>
    <lineage>
        <taxon>Eukaryota</taxon>
        <taxon>Metazoa</taxon>
        <taxon>Ecdysozoa</taxon>
        <taxon>Arthropoda</taxon>
        <taxon>Hexapoda</taxon>
        <taxon>Insecta</taxon>
        <taxon>Pterygota</taxon>
        <taxon>Neoptera</taxon>
        <taxon>Endopterygota</taxon>
        <taxon>Coleoptera</taxon>
        <taxon>Polyphaga</taxon>
        <taxon>Elateriformia</taxon>
        <taxon>Elateroidea</taxon>
        <taxon>Lampyridae</taxon>
        <taxon>Lampyrinae</taxon>
        <taxon>Photinus</taxon>
    </lineage>
</organism>
<protein>
    <submittedName>
        <fullName evidence="2">Uncharacterized protein</fullName>
    </submittedName>
</protein>
<dbReference type="PANTHER" id="PTHR33426">
    <property type="entry name" value="C2H2-TYPE DOMAIN-CONTAINING PROTEIN"/>
    <property type="match status" value="1"/>
</dbReference>
<dbReference type="EMBL" id="GEZM01075751">
    <property type="protein sequence ID" value="JAV63982.1"/>
    <property type="molecule type" value="Transcribed_RNA"/>
</dbReference>
<accession>A0A1Y1KRF5</accession>
<dbReference type="PANTHER" id="PTHR33426:SF35">
    <property type="match status" value="1"/>
</dbReference>
<evidence type="ECO:0000256" key="1">
    <source>
        <dbReference type="SAM" id="Phobius"/>
    </source>
</evidence>
<evidence type="ECO:0000313" key="2">
    <source>
        <dbReference type="EMBL" id="JAV63982.1"/>
    </source>
</evidence>